<feature type="transmembrane region" description="Helical" evidence="1">
    <location>
        <begin position="94"/>
        <end position="115"/>
    </location>
</feature>
<organism evidence="2 3">
    <name type="scientific">Scytonema millei VB511283</name>
    <dbReference type="NCBI Taxonomy" id="1245923"/>
    <lineage>
        <taxon>Bacteria</taxon>
        <taxon>Bacillati</taxon>
        <taxon>Cyanobacteriota</taxon>
        <taxon>Cyanophyceae</taxon>
        <taxon>Nostocales</taxon>
        <taxon>Scytonemataceae</taxon>
        <taxon>Scytonema</taxon>
    </lineage>
</organism>
<keyword evidence="1" id="KW-1133">Transmembrane helix</keyword>
<dbReference type="OrthoDB" id="425810at2"/>
<keyword evidence="1" id="KW-0812">Transmembrane</keyword>
<gene>
    <name evidence="2" type="ORF">QH73_0021620</name>
</gene>
<keyword evidence="1" id="KW-0472">Membrane</keyword>
<dbReference type="Proteomes" id="UP000031532">
    <property type="component" value="Unassembled WGS sequence"/>
</dbReference>
<feature type="transmembrane region" description="Helical" evidence="1">
    <location>
        <begin position="131"/>
        <end position="149"/>
    </location>
</feature>
<sequence>MDFEPKYQPIRRKVRYQVSDRESIEITDRKPLEILRDTEGLIRRQAVAAIVPVVSQPLAAKIESASEVAEDSLSVLAEIDLDAISDVELQPARILVGLSFVGFGALAIALLTLFIDTLHPQLTHQQQIHQYWYPYVFFVSLGVTGLLTLGRELMRFNR</sequence>
<dbReference type="EMBL" id="JTJC03000007">
    <property type="protein sequence ID" value="NHC37202.1"/>
    <property type="molecule type" value="Genomic_DNA"/>
</dbReference>
<evidence type="ECO:0000313" key="3">
    <source>
        <dbReference type="Proteomes" id="UP000031532"/>
    </source>
</evidence>
<evidence type="ECO:0000256" key="1">
    <source>
        <dbReference type="SAM" id="Phobius"/>
    </source>
</evidence>
<evidence type="ECO:0000313" key="2">
    <source>
        <dbReference type="EMBL" id="NHC37202.1"/>
    </source>
</evidence>
<keyword evidence="3" id="KW-1185">Reference proteome</keyword>
<dbReference type="RefSeq" id="WP_039716209.1">
    <property type="nucleotide sequence ID" value="NZ_JTJC03000007.1"/>
</dbReference>
<protein>
    <submittedName>
        <fullName evidence="2">Uncharacterized protein</fullName>
    </submittedName>
</protein>
<name>A0A9X5I745_9CYAN</name>
<accession>A0A9X5I745</accession>
<dbReference type="AlphaFoldDB" id="A0A9X5I745"/>
<comment type="caution">
    <text evidence="2">The sequence shown here is derived from an EMBL/GenBank/DDBJ whole genome shotgun (WGS) entry which is preliminary data.</text>
</comment>
<reference evidence="2 3" key="1">
    <citation type="journal article" date="2015" name="Genome Announc.">
        <title>Draft Genome Sequence of the Terrestrial Cyanobacterium Scytonema millei VB511283, Isolated from Eastern India.</title>
        <authorList>
            <person name="Sen D."/>
            <person name="Chandrababunaidu M.M."/>
            <person name="Singh D."/>
            <person name="Sanghi N."/>
            <person name="Ghorai A."/>
            <person name="Mishra G.P."/>
            <person name="Madduluri M."/>
            <person name="Adhikary S.P."/>
            <person name="Tripathy S."/>
        </authorList>
    </citation>
    <scope>NUCLEOTIDE SEQUENCE [LARGE SCALE GENOMIC DNA]</scope>
    <source>
        <strain evidence="2 3">VB511283</strain>
    </source>
</reference>
<proteinExistence type="predicted"/>